<sequence length="432" mass="48620">GLQRAAARVPQSFQGRSVRSARLPLLTSPKRTAASTLQTLCYPAILSDLTLPEECLIAKCHPLGVVLKLRPGGRSSPINYRALRGHFIVIPQDPSPLLRILPCPELRFTDLIKVIWLGERPPVDSDLRPFLLVRKHKVLAALQYLVDHNPLYRDVLINHSTIDSWADDFIPPELQQHIICVNDGDHHERAGYTVDLENHNYENDWQAAEDGGSDPARGAPLLTGSVTTDINGERQNPDMRILSSVYHLVHSTSQDDTQMTSTSCDEQRARERRAPQTTPVIKYTIRGQATLLNHWQDLCYFLAAFPTLFLMGVGGHLDERPISVSPAAFADWALRHHSRRHGSLFARHRTFMYLIYDVIQLRNSSLANTLLIKRSQWNSVTRDIDSLTTLQLQNAAKKLAAGQPTEEPAIWRLLKNITTIGVQIPGSFFQKL</sequence>
<dbReference type="InterPro" id="IPR046700">
    <property type="entry name" value="DUF6570"/>
</dbReference>
<proteinExistence type="predicted"/>
<accession>A0AAD4CAI0</accession>
<protein>
    <recommendedName>
        <fullName evidence="2">DUF6570 domain-containing protein</fullName>
    </recommendedName>
</protein>
<dbReference type="AlphaFoldDB" id="A0AAD4CAI0"/>
<feature type="domain" description="DUF6570" evidence="2">
    <location>
        <begin position="33"/>
        <end position="162"/>
    </location>
</feature>
<evidence type="ECO:0000256" key="1">
    <source>
        <dbReference type="SAM" id="MobiDB-lite"/>
    </source>
</evidence>
<reference evidence="3" key="1">
    <citation type="journal article" date="2019" name="Beilstein J. Org. Chem.">
        <title>Nanangenines: drimane sesquiterpenoids as the dominant metabolite cohort of a novel Australian fungus, Aspergillus nanangensis.</title>
        <authorList>
            <person name="Lacey H.J."/>
            <person name="Gilchrist C.L.M."/>
            <person name="Crombie A."/>
            <person name="Kalaitzis J.A."/>
            <person name="Vuong D."/>
            <person name="Rutledge P.J."/>
            <person name="Turner P."/>
            <person name="Pitt J.I."/>
            <person name="Lacey E."/>
            <person name="Chooi Y.H."/>
            <person name="Piggott A.M."/>
        </authorList>
    </citation>
    <scope>NUCLEOTIDE SEQUENCE</scope>
    <source>
        <strain evidence="3">MST-FP2251</strain>
    </source>
</reference>
<feature type="non-terminal residue" evidence="3">
    <location>
        <position position="1"/>
    </location>
</feature>
<evidence type="ECO:0000313" key="3">
    <source>
        <dbReference type="EMBL" id="KAF9882713.1"/>
    </source>
</evidence>
<evidence type="ECO:0000259" key="2">
    <source>
        <dbReference type="Pfam" id="PF20209"/>
    </source>
</evidence>
<organism evidence="3 4">
    <name type="scientific">Aspergillus nanangensis</name>
    <dbReference type="NCBI Taxonomy" id="2582783"/>
    <lineage>
        <taxon>Eukaryota</taxon>
        <taxon>Fungi</taxon>
        <taxon>Dikarya</taxon>
        <taxon>Ascomycota</taxon>
        <taxon>Pezizomycotina</taxon>
        <taxon>Eurotiomycetes</taxon>
        <taxon>Eurotiomycetidae</taxon>
        <taxon>Eurotiales</taxon>
        <taxon>Aspergillaceae</taxon>
        <taxon>Aspergillus</taxon>
        <taxon>Aspergillus subgen. Circumdati</taxon>
    </lineage>
</organism>
<name>A0AAD4CAI0_ASPNN</name>
<feature type="compositionally biased region" description="Basic and acidic residues" evidence="1">
    <location>
        <begin position="265"/>
        <end position="274"/>
    </location>
</feature>
<keyword evidence="4" id="KW-1185">Reference proteome</keyword>
<evidence type="ECO:0000313" key="4">
    <source>
        <dbReference type="Proteomes" id="UP001194746"/>
    </source>
</evidence>
<dbReference type="Proteomes" id="UP001194746">
    <property type="component" value="Unassembled WGS sequence"/>
</dbReference>
<gene>
    <name evidence="3" type="ORF">FE257_005497</name>
</gene>
<dbReference type="EMBL" id="VCAU01000232">
    <property type="protein sequence ID" value="KAF9882713.1"/>
    <property type="molecule type" value="Genomic_DNA"/>
</dbReference>
<reference evidence="3" key="2">
    <citation type="submission" date="2020-02" db="EMBL/GenBank/DDBJ databases">
        <authorList>
            <person name="Gilchrist C.L.M."/>
            <person name="Chooi Y.-H."/>
        </authorList>
    </citation>
    <scope>NUCLEOTIDE SEQUENCE</scope>
    <source>
        <strain evidence="3">MST-FP2251</strain>
    </source>
</reference>
<comment type="caution">
    <text evidence="3">The sequence shown here is derived from an EMBL/GenBank/DDBJ whole genome shotgun (WGS) entry which is preliminary data.</text>
</comment>
<dbReference type="Pfam" id="PF20209">
    <property type="entry name" value="DUF6570"/>
    <property type="match status" value="1"/>
</dbReference>
<feature type="region of interest" description="Disordered" evidence="1">
    <location>
        <begin position="256"/>
        <end position="275"/>
    </location>
</feature>